<dbReference type="GO" id="GO:0005685">
    <property type="term" value="C:U1 snRNP"/>
    <property type="evidence" value="ECO:0007669"/>
    <property type="project" value="TreeGrafter"/>
</dbReference>
<dbReference type="Pfam" id="PF23240">
    <property type="entry name" value="HAT_PRP39_N"/>
    <property type="match status" value="1"/>
</dbReference>
<evidence type="ECO:0000256" key="6">
    <source>
        <dbReference type="ARBA" id="ARBA00038019"/>
    </source>
</evidence>
<organism evidence="8 9">
    <name type="scientific">Steinernema glaseri</name>
    <dbReference type="NCBI Taxonomy" id="37863"/>
    <lineage>
        <taxon>Eukaryota</taxon>
        <taxon>Metazoa</taxon>
        <taxon>Ecdysozoa</taxon>
        <taxon>Nematoda</taxon>
        <taxon>Chromadorea</taxon>
        <taxon>Rhabditida</taxon>
        <taxon>Tylenchina</taxon>
        <taxon>Panagrolaimomorpha</taxon>
        <taxon>Strongyloidoidea</taxon>
        <taxon>Steinernematidae</taxon>
        <taxon>Steinernema</taxon>
    </lineage>
</organism>
<evidence type="ECO:0000256" key="7">
    <source>
        <dbReference type="SAM" id="MobiDB-lite"/>
    </source>
</evidence>
<feature type="compositionally biased region" description="Basic residues" evidence="7">
    <location>
        <begin position="1"/>
        <end position="43"/>
    </location>
</feature>
<comment type="subcellular location">
    <subcellularLocation>
        <location evidence="1">Nucleus</location>
    </subcellularLocation>
</comment>
<proteinExistence type="inferred from homology"/>
<dbReference type="SUPFAM" id="SSF48452">
    <property type="entry name" value="TPR-like"/>
    <property type="match status" value="2"/>
</dbReference>
<dbReference type="PANTHER" id="PTHR17204:SF5">
    <property type="entry name" value="PRE-MRNA-PROCESSING FACTOR 39"/>
    <property type="match status" value="1"/>
</dbReference>
<dbReference type="Proteomes" id="UP000095287">
    <property type="component" value="Unplaced"/>
</dbReference>
<comment type="similarity">
    <text evidence="6">Belongs to the PRP39 family.</text>
</comment>
<evidence type="ECO:0000313" key="9">
    <source>
        <dbReference type="WBParaSite" id="L893_g15889.t2"/>
    </source>
</evidence>
<keyword evidence="2" id="KW-0507">mRNA processing</keyword>
<keyword evidence="5" id="KW-0539">Nucleus</keyword>
<dbReference type="Pfam" id="PF23241">
    <property type="entry name" value="HAT_PRP39_C"/>
    <property type="match status" value="1"/>
</dbReference>
<dbReference type="Gene3D" id="1.25.40.10">
    <property type="entry name" value="Tetratricopeptide repeat domain"/>
    <property type="match status" value="2"/>
</dbReference>
<dbReference type="FunFam" id="1.25.40.10:FF:000091">
    <property type="entry name" value="Pre-mRNA-processing factor 39"/>
    <property type="match status" value="1"/>
</dbReference>
<evidence type="ECO:0000256" key="1">
    <source>
        <dbReference type="ARBA" id="ARBA00004123"/>
    </source>
</evidence>
<dbReference type="InterPro" id="IPR059164">
    <property type="entry name" value="HAT_PRP39_C"/>
</dbReference>
<dbReference type="GO" id="GO:0000243">
    <property type="term" value="C:commitment complex"/>
    <property type="evidence" value="ECO:0007669"/>
    <property type="project" value="TreeGrafter"/>
</dbReference>
<accession>A0A1I7YFP6</accession>
<dbReference type="AlphaFoldDB" id="A0A1I7YFP6"/>
<evidence type="ECO:0000256" key="3">
    <source>
        <dbReference type="ARBA" id="ARBA00022737"/>
    </source>
</evidence>
<evidence type="ECO:0000256" key="4">
    <source>
        <dbReference type="ARBA" id="ARBA00023187"/>
    </source>
</evidence>
<dbReference type="PANTHER" id="PTHR17204">
    <property type="entry name" value="PRE-MRNA PROCESSING PROTEIN PRP39-RELATED"/>
    <property type="match status" value="1"/>
</dbReference>
<keyword evidence="3" id="KW-0677">Repeat</keyword>
<sequence>MGRSRSRSRSRDRSGRRRRRSSSRERRSSRRSRSRDRVSKRSRSISSSRSPPARRRRRSRSNSSDYGNEMIRECWRAVNRDRSDFKAWTTLLNYVEQANDMRSARDAFKMFFEHYPFCYGYWRKYADMERRNENYSRAQEVYEKGVEAVGISSDLWISYAAFLRQQHNESSDDVKKIRKVYQRAVDTCGRDFRSDKLWEEYLLWEGANGELRNVMALYDQLLATPTFQFAQNVERFRQFVATTNPKETLSSKEFEDICERIQTKTPELILFDDDKNITPEGLHHFQQAILETRAEKIEKNSVRAQERWTFETAIKRPYFHVTALESAELKIWDQYLDFEMSCHKLPHKAVDVLFERCVVSCALYDHFWTKYISYLNAYDPEDTSKIRETYRRALIHVPRQVDIHLAYSAFEERLGTVIQYNVILLLGSGVRLIDLENNVSPQNEFLLAYWGNTTEAIDVLHKFDRRQPHFVAVESRLLQIEYRQAKKKGGDYGEIILRYEKLIHNSQSPKEVTSFYAMRLANLHAKIRNDLRLAEKVLKDAINMDRRNPRLYSALIDLAYSHQPLNEEAVIRALDTAIDSDLSYEHRLKFSQNKLDFLEQFGTDVKEHQKALGVHTRLKGKVNTQTDQSSLQSGFFSRNGTTTVTNNSNNNVIPVVNSNPSTVITLADPSV</sequence>
<feature type="region of interest" description="Disordered" evidence="7">
    <location>
        <begin position="1"/>
        <end position="65"/>
    </location>
</feature>
<name>A0A1I7YFP6_9BILA</name>
<protein>
    <submittedName>
        <fullName evidence="9">Pre-mRNA-processing factor 39</fullName>
    </submittedName>
</protein>
<dbReference type="GO" id="GO:0030627">
    <property type="term" value="F:pre-mRNA 5'-splice site binding"/>
    <property type="evidence" value="ECO:0007669"/>
    <property type="project" value="TreeGrafter"/>
</dbReference>
<dbReference type="InterPro" id="IPR011990">
    <property type="entry name" value="TPR-like_helical_dom_sf"/>
</dbReference>
<evidence type="ECO:0000313" key="8">
    <source>
        <dbReference type="Proteomes" id="UP000095287"/>
    </source>
</evidence>
<dbReference type="WBParaSite" id="L893_g15889.t2">
    <property type="protein sequence ID" value="L893_g15889.t2"/>
    <property type="gene ID" value="L893_g15889"/>
</dbReference>
<keyword evidence="8" id="KW-1185">Reference proteome</keyword>
<keyword evidence="4" id="KW-0508">mRNA splicing</keyword>
<dbReference type="GO" id="GO:0000395">
    <property type="term" value="P:mRNA 5'-splice site recognition"/>
    <property type="evidence" value="ECO:0007669"/>
    <property type="project" value="TreeGrafter"/>
</dbReference>
<reference evidence="9" key="1">
    <citation type="submission" date="2016-11" db="UniProtKB">
        <authorList>
            <consortium name="WormBaseParasite"/>
        </authorList>
    </citation>
    <scope>IDENTIFICATION</scope>
</reference>
<dbReference type="InterPro" id="IPR003107">
    <property type="entry name" value="HAT"/>
</dbReference>
<dbReference type="SMART" id="SM00386">
    <property type="entry name" value="HAT"/>
    <property type="match status" value="7"/>
</dbReference>
<evidence type="ECO:0000256" key="2">
    <source>
        <dbReference type="ARBA" id="ARBA00022664"/>
    </source>
</evidence>
<evidence type="ECO:0000256" key="5">
    <source>
        <dbReference type="ARBA" id="ARBA00023242"/>
    </source>
</evidence>
<dbReference type="GO" id="GO:0071004">
    <property type="term" value="C:U2-type prespliceosome"/>
    <property type="evidence" value="ECO:0007669"/>
    <property type="project" value="TreeGrafter"/>
</dbReference>